<dbReference type="OrthoDB" id="1259151at2759"/>
<dbReference type="GO" id="GO:0045893">
    <property type="term" value="P:positive regulation of DNA-templated transcription"/>
    <property type="evidence" value="ECO:0000318"/>
    <property type="project" value="GO_Central"/>
</dbReference>
<dbReference type="AlphaFoldDB" id="A0A1Y1HZK0"/>
<dbReference type="GO" id="GO:0003713">
    <property type="term" value="F:transcription coactivator activity"/>
    <property type="evidence" value="ECO:0000318"/>
    <property type="project" value="GO_Central"/>
</dbReference>
<evidence type="ECO:0000313" key="2">
    <source>
        <dbReference type="EMBL" id="GAQ82361.1"/>
    </source>
</evidence>
<dbReference type="STRING" id="105231.A0A1Y1HZK0"/>
<accession>A0A1Y1HZK0</accession>
<dbReference type="SUPFAM" id="SSF50729">
    <property type="entry name" value="PH domain-like"/>
    <property type="match status" value="1"/>
</dbReference>
<dbReference type="OMA" id="YHSQPAE"/>
<evidence type="ECO:0000256" key="1">
    <source>
        <dbReference type="SAM" id="MobiDB-lite"/>
    </source>
</evidence>
<dbReference type="Proteomes" id="UP000054558">
    <property type="component" value="Unassembled WGS sequence"/>
</dbReference>
<dbReference type="PANTHER" id="PTHR31606">
    <property type="entry name" value="WW DOMAIN BINDING PROTEIN 2, ISOFORM E"/>
    <property type="match status" value="1"/>
</dbReference>
<organism evidence="2 3">
    <name type="scientific">Klebsormidium nitens</name>
    <name type="common">Green alga</name>
    <name type="synonym">Ulothrix nitens</name>
    <dbReference type="NCBI Taxonomy" id="105231"/>
    <lineage>
        <taxon>Eukaryota</taxon>
        <taxon>Viridiplantae</taxon>
        <taxon>Streptophyta</taxon>
        <taxon>Klebsormidiophyceae</taxon>
        <taxon>Klebsormidiales</taxon>
        <taxon>Klebsormidiaceae</taxon>
        <taxon>Klebsormidium</taxon>
    </lineage>
</organism>
<dbReference type="CDD" id="cd13214">
    <property type="entry name" value="PH-GRAM_WBP2"/>
    <property type="match status" value="1"/>
</dbReference>
<keyword evidence="3" id="KW-1185">Reference proteome</keyword>
<dbReference type="GO" id="GO:0005634">
    <property type="term" value="C:nucleus"/>
    <property type="evidence" value="ECO:0000318"/>
    <property type="project" value="GO_Central"/>
</dbReference>
<dbReference type="PANTHER" id="PTHR31606:SF1">
    <property type="entry name" value="WW DOMAIN BINDING PROTEIN 2, ISOFORM E"/>
    <property type="match status" value="1"/>
</dbReference>
<name>A0A1Y1HZK0_KLENI</name>
<dbReference type="GO" id="GO:0031490">
    <property type="term" value="F:chromatin DNA binding"/>
    <property type="evidence" value="ECO:0000318"/>
    <property type="project" value="GO_Central"/>
</dbReference>
<feature type="region of interest" description="Disordered" evidence="1">
    <location>
        <begin position="196"/>
        <end position="256"/>
    </location>
</feature>
<protein>
    <submittedName>
        <fullName evidence="2">Uncharacterized protein</fullName>
    </submittedName>
</protein>
<dbReference type="InterPro" id="IPR044852">
    <property type="entry name" value="WBP2-like"/>
</dbReference>
<evidence type="ECO:0000313" key="3">
    <source>
        <dbReference type="Proteomes" id="UP000054558"/>
    </source>
</evidence>
<proteinExistence type="predicted"/>
<dbReference type="EMBL" id="DF237058">
    <property type="protein sequence ID" value="GAQ82361.1"/>
    <property type="molecule type" value="Genomic_DNA"/>
</dbReference>
<sequence>MLCFSPSSSFFVFNFESPSKGESRDAFSQQGPLKPSIVRTERKGYLARYCGAKMAVNPQVDAHSGLPIPFIGEMFVLAREGVEFQVDNVPGVQGGKWDARGTIYLSSIRIIFVAKTPSNTLTSFDLPLVYIHGEKFNQPIFTCNNISGQVSPVLPEGASWGERPPHSFKILFKEGGVGTFVPLFFNLLKAIRAQMPQQQTPSAPPSPIPEQQPQVDEMLRSAYVDPNDPSKLYLQQPFTSQDGLRRRNYASQGADT</sequence>
<reference evidence="2 3" key="1">
    <citation type="journal article" date="2014" name="Nat. Commun.">
        <title>Klebsormidium flaccidum genome reveals primary factors for plant terrestrial adaptation.</title>
        <authorList>
            <person name="Hori K."/>
            <person name="Maruyama F."/>
            <person name="Fujisawa T."/>
            <person name="Togashi T."/>
            <person name="Yamamoto N."/>
            <person name="Seo M."/>
            <person name="Sato S."/>
            <person name="Yamada T."/>
            <person name="Mori H."/>
            <person name="Tajima N."/>
            <person name="Moriyama T."/>
            <person name="Ikeuchi M."/>
            <person name="Watanabe M."/>
            <person name="Wada H."/>
            <person name="Kobayashi K."/>
            <person name="Saito M."/>
            <person name="Masuda T."/>
            <person name="Sasaki-Sekimoto Y."/>
            <person name="Mashiguchi K."/>
            <person name="Awai K."/>
            <person name="Shimojima M."/>
            <person name="Masuda S."/>
            <person name="Iwai M."/>
            <person name="Nobusawa T."/>
            <person name="Narise T."/>
            <person name="Kondo S."/>
            <person name="Saito H."/>
            <person name="Sato R."/>
            <person name="Murakawa M."/>
            <person name="Ihara Y."/>
            <person name="Oshima-Yamada Y."/>
            <person name="Ohtaka K."/>
            <person name="Satoh M."/>
            <person name="Sonobe K."/>
            <person name="Ishii M."/>
            <person name="Ohtani R."/>
            <person name="Kanamori-Sato M."/>
            <person name="Honoki R."/>
            <person name="Miyazaki D."/>
            <person name="Mochizuki H."/>
            <person name="Umetsu J."/>
            <person name="Higashi K."/>
            <person name="Shibata D."/>
            <person name="Kamiya Y."/>
            <person name="Sato N."/>
            <person name="Nakamura Y."/>
            <person name="Tabata S."/>
            <person name="Ida S."/>
            <person name="Kurokawa K."/>
            <person name="Ohta H."/>
        </authorList>
    </citation>
    <scope>NUCLEOTIDE SEQUENCE [LARGE SCALE GENOMIC DNA]</scope>
    <source>
        <strain evidence="2 3">NIES-2285</strain>
    </source>
</reference>
<gene>
    <name evidence="2" type="ORF">KFL_001090100</name>
</gene>